<dbReference type="InterPro" id="IPR012337">
    <property type="entry name" value="RNaseH-like_sf"/>
</dbReference>
<feature type="domain" description="RNase H type-1" evidence="1">
    <location>
        <begin position="245"/>
        <end position="343"/>
    </location>
</feature>
<dbReference type="InterPro" id="IPR036397">
    <property type="entry name" value="RNaseH_sf"/>
</dbReference>
<dbReference type="AlphaFoldDB" id="A0A9Q1K0H3"/>
<evidence type="ECO:0000259" key="1">
    <source>
        <dbReference type="Pfam" id="PF13456"/>
    </source>
</evidence>
<reference evidence="2" key="1">
    <citation type="submission" date="2022-04" db="EMBL/GenBank/DDBJ databases">
        <title>Carnegiea gigantea Genome sequencing and assembly v2.</title>
        <authorList>
            <person name="Copetti D."/>
            <person name="Sanderson M.J."/>
            <person name="Burquez A."/>
            <person name="Wojciechowski M.F."/>
        </authorList>
    </citation>
    <scope>NUCLEOTIDE SEQUENCE</scope>
    <source>
        <strain evidence="2">SGP5-SGP5p</strain>
        <tissue evidence="2">Aerial part</tissue>
    </source>
</reference>
<protein>
    <recommendedName>
        <fullName evidence="1">RNase H type-1 domain-containing protein</fullName>
    </recommendedName>
</protein>
<dbReference type="SUPFAM" id="SSF53098">
    <property type="entry name" value="Ribonuclease H-like"/>
    <property type="match status" value="1"/>
</dbReference>
<evidence type="ECO:0000313" key="3">
    <source>
        <dbReference type="Proteomes" id="UP001153076"/>
    </source>
</evidence>
<dbReference type="InterPro" id="IPR052929">
    <property type="entry name" value="RNase_H-like_EbsB-rel"/>
</dbReference>
<dbReference type="GO" id="GO:0004523">
    <property type="term" value="F:RNA-DNA hybrid ribonuclease activity"/>
    <property type="evidence" value="ECO:0007669"/>
    <property type="project" value="InterPro"/>
</dbReference>
<dbReference type="Proteomes" id="UP001153076">
    <property type="component" value="Unassembled WGS sequence"/>
</dbReference>
<accession>A0A9Q1K0H3</accession>
<keyword evidence="3" id="KW-1185">Reference proteome</keyword>
<name>A0A9Q1K0H3_9CARY</name>
<dbReference type="PANTHER" id="PTHR47074:SF21">
    <property type="entry name" value="RNASE H TYPE-1 DOMAIN-CONTAINING PROTEIN"/>
    <property type="match status" value="1"/>
</dbReference>
<sequence length="379" mass="42502">MHLDTKLFDHLPIHIILSSDKRAGRHKIGGFKFENMWALHKDFHSIIKTACESICDTNHLKALKSKCQALSSALHNWNISTFGHVQDTIKTLESSLWGTLRVMKKSLKKSALGAGRRRSYGYSANESTSSSMVILTPNGSMPGQTTPNFSLLVADLIDFNEGCWKEDFIRAIFKPCDVDYILNTPLCPSWLDHQITWQFKHTGEFSARLDTIPSTRAIPENWCPPETERWKLNFDAGKLAEWGRGLGFIVRDSLGDIVMVGTKQIMGLHRVDLAEAEACLFGIKHPIEAGYSNLVIKGDSLSVITKLRNKSNLQSSLVVDKCSSFAWSHVRREGNRAAHKAAHLQPYVVGIRIWTKDVPMSISELASEDTCNFLEAHLI</sequence>
<dbReference type="InterPro" id="IPR002156">
    <property type="entry name" value="RNaseH_domain"/>
</dbReference>
<dbReference type="Pfam" id="PF13456">
    <property type="entry name" value="RVT_3"/>
    <property type="match status" value="1"/>
</dbReference>
<gene>
    <name evidence="2" type="ORF">Cgig2_009249</name>
</gene>
<dbReference type="GO" id="GO:0003676">
    <property type="term" value="F:nucleic acid binding"/>
    <property type="evidence" value="ECO:0007669"/>
    <property type="project" value="InterPro"/>
</dbReference>
<organism evidence="2 3">
    <name type="scientific">Carnegiea gigantea</name>
    <dbReference type="NCBI Taxonomy" id="171969"/>
    <lineage>
        <taxon>Eukaryota</taxon>
        <taxon>Viridiplantae</taxon>
        <taxon>Streptophyta</taxon>
        <taxon>Embryophyta</taxon>
        <taxon>Tracheophyta</taxon>
        <taxon>Spermatophyta</taxon>
        <taxon>Magnoliopsida</taxon>
        <taxon>eudicotyledons</taxon>
        <taxon>Gunneridae</taxon>
        <taxon>Pentapetalae</taxon>
        <taxon>Caryophyllales</taxon>
        <taxon>Cactineae</taxon>
        <taxon>Cactaceae</taxon>
        <taxon>Cactoideae</taxon>
        <taxon>Echinocereeae</taxon>
        <taxon>Carnegiea</taxon>
    </lineage>
</organism>
<dbReference type="OrthoDB" id="1906820at2759"/>
<dbReference type="PANTHER" id="PTHR47074">
    <property type="entry name" value="BNAC02G40300D PROTEIN"/>
    <property type="match status" value="1"/>
</dbReference>
<dbReference type="InterPro" id="IPR044730">
    <property type="entry name" value="RNase_H-like_dom_plant"/>
</dbReference>
<dbReference type="Gene3D" id="3.30.420.10">
    <property type="entry name" value="Ribonuclease H-like superfamily/Ribonuclease H"/>
    <property type="match status" value="1"/>
</dbReference>
<evidence type="ECO:0000313" key="2">
    <source>
        <dbReference type="EMBL" id="KAJ8434274.1"/>
    </source>
</evidence>
<comment type="caution">
    <text evidence="2">The sequence shown here is derived from an EMBL/GenBank/DDBJ whole genome shotgun (WGS) entry which is preliminary data.</text>
</comment>
<dbReference type="CDD" id="cd06222">
    <property type="entry name" value="RNase_H_like"/>
    <property type="match status" value="1"/>
</dbReference>
<proteinExistence type="predicted"/>
<dbReference type="EMBL" id="JAKOGI010000488">
    <property type="protein sequence ID" value="KAJ8434274.1"/>
    <property type="molecule type" value="Genomic_DNA"/>
</dbReference>